<dbReference type="InterPro" id="IPR003663">
    <property type="entry name" value="Sugar/inositol_transpt"/>
</dbReference>
<dbReference type="InterPro" id="IPR020846">
    <property type="entry name" value="MFS_dom"/>
</dbReference>
<evidence type="ECO:0000256" key="6">
    <source>
        <dbReference type="ARBA" id="ARBA00022847"/>
    </source>
</evidence>
<evidence type="ECO:0000313" key="12">
    <source>
        <dbReference type="EMBL" id="KAJ7968196.1"/>
    </source>
</evidence>
<evidence type="ECO:0000256" key="2">
    <source>
        <dbReference type="ARBA" id="ARBA00010992"/>
    </source>
</evidence>
<dbReference type="Proteomes" id="UP001163823">
    <property type="component" value="Chromosome 5"/>
</dbReference>
<reference evidence="12" key="1">
    <citation type="journal article" date="2023" name="Science">
        <title>Elucidation of the pathway for biosynthesis of saponin adjuvants from the soapbark tree.</title>
        <authorList>
            <person name="Reed J."/>
            <person name="Orme A."/>
            <person name="El-Demerdash A."/>
            <person name="Owen C."/>
            <person name="Martin L.B.B."/>
            <person name="Misra R.C."/>
            <person name="Kikuchi S."/>
            <person name="Rejzek M."/>
            <person name="Martin A.C."/>
            <person name="Harkess A."/>
            <person name="Leebens-Mack J."/>
            <person name="Louveau T."/>
            <person name="Stephenson M.J."/>
            <person name="Osbourn A."/>
        </authorList>
    </citation>
    <scope>NUCLEOTIDE SEQUENCE</scope>
    <source>
        <strain evidence="12">S10</strain>
    </source>
</reference>
<feature type="transmembrane region" description="Helical" evidence="10">
    <location>
        <begin position="31"/>
        <end position="50"/>
    </location>
</feature>
<evidence type="ECO:0000256" key="3">
    <source>
        <dbReference type="ARBA" id="ARBA00022448"/>
    </source>
</evidence>
<comment type="caution">
    <text evidence="12">The sequence shown here is derived from an EMBL/GenBank/DDBJ whole genome shotgun (WGS) entry which is preliminary data.</text>
</comment>
<dbReference type="InterPro" id="IPR005829">
    <property type="entry name" value="Sugar_transporter_CS"/>
</dbReference>
<evidence type="ECO:0000256" key="5">
    <source>
        <dbReference type="ARBA" id="ARBA00022692"/>
    </source>
</evidence>
<keyword evidence="5 10" id="KW-0812">Transmembrane</keyword>
<feature type="domain" description="Major facilitator superfamily (MFS) profile" evidence="11">
    <location>
        <begin position="1"/>
        <end position="428"/>
    </location>
</feature>
<keyword evidence="3 9" id="KW-0813">Transport</keyword>
<feature type="transmembrane region" description="Helical" evidence="10">
    <location>
        <begin position="337"/>
        <end position="362"/>
    </location>
</feature>
<dbReference type="SUPFAM" id="SSF103473">
    <property type="entry name" value="MFS general substrate transporter"/>
    <property type="match status" value="1"/>
</dbReference>
<dbReference type="PROSITE" id="PS00217">
    <property type="entry name" value="SUGAR_TRANSPORT_2"/>
    <property type="match status" value="1"/>
</dbReference>
<sequence length="465" mass="51038">MEPFLNRFFPSVLKNMGNAEQNEYCTFDTQILTLFTSSLYIAGLVSSLIAGHVASAIWRRGTLIAGGIIFLIGSALGASAVNVEMLIFGRLLLGFGIGFTNQSAPIYLSEMAPPKWRGALNSGFQLFLGLGSVVANVINFAVDQLGDSGWRISLGSAAVPAIIMTVGSIFIPDTPSSLIQRDKIQKARQSLTQVRGNESDIESKLNELISHNEARKAANSQPFKTIVERQYRPQLILTIAIPAFQQLTGINIISFYAPVLFRSIGFGLDGSLVASVILGVLNLAAALVPTFFVDRLGRRILFIEAGIQIFMSEVAMAMIFAVELGTKGTAQLSKGSAIAILVLLASLGCAFGWSWGPLTWLVPGEILPMEVRPAGQGICTSMNLLITFFISQTLLRMLCTMKYGLFLFFASWVIVMTEFVALFLPETKGRHLESMDEVWQNHWFWHWYAKKPVMMQELDSVEGRC</sequence>
<comment type="similarity">
    <text evidence="2 9">Belongs to the major facilitator superfamily. Sugar transporter (TC 2.A.1.1) family.</text>
</comment>
<dbReference type="InterPro" id="IPR044778">
    <property type="entry name" value="MFS_STP/MST-like_plant"/>
</dbReference>
<name>A0AAD7M1F5_QUISA</name>
<feature type="transmembrane region" description="Helical" evidence="10">
    <location>
        <begin position="403"/>
        <end position="424"/>
    </location>
</feature>
<accession>A0AAD7M1F5</accession>
<comment type="subcellular location">
    <subcellularLocation>
        <location evidence="1">Membrane</location>
        <topology evidence="1">Multi-pass membrane protein</topology>
    </subcellularLocation>
</comment>
<evidence type="ECO:0000256" key="7">
    <source>
        <dbReference type="ARBA" id="ARBA00022989"/>
    </source>
</evidence>
<feature type="transmembrane region" description="Helical" evidence="10">
    <location>
        <begin position="148"/>
        <end position="171"/>
    </location>
</feature>
<feature type="transmembrane region" description="Helical" evidence="10">
    <location>
        <begin position="62"/>
        <end position="81"/>
    </location>
</feature>
<evidence type="ECO:0000256" key="4">
    <source>
        <dbReference type="ARBA" id="ARBA00022597"/>
    </source>
</evidence>
<dbReference type="AlphaFoldDB" id="A0AAD7M1F5"/>
<dbReference type="EMBL" id="JARAOO010000005">
    <property type="protein sequence ID" value="KAJ7968196.1"/>
    <property type="molecule type" value="Genomic_DNA"/>
</dbReference>
<evidence type="ECO:0000313" key="13">
    <source>
        <dbReference type="Proteomes" id="UP001163823"/>
    </source>
</evidence>
<dbReference type="PANTHER" id="PTHR23500">
    <property type="entry name" value="SOLUTE CARRIER FAMILY 2, FACILITATED GLUCOSE TRANSPORTER"/>
    <property type="match status" value="1"/>
</dbReference>
<keyword evidence="4 12" id="KW-0762">Sugar transport</keyword>
<dbReference type="Pfam" id="PF00083">
    <property type="entry name" value="Sugar_tr"/>
    <property type="match status" value="1"/>
</dbReference>
<organism evidence="12 13">
    <name type="scientific">Quillaja saponaria</name>
    <name type="common">Soap bark tree</name>
    <dbReference type="NCBI Taxonomy" id="32244"/>
    <lineage>
        <taxon>Eukaryota</taxon>
        <taxon>Viridiplantae</taxon>
        <taxon>Streptophyta</taxon>
        <taxon>Embryophyta</taxon>
        <taxon>Tracheophyta</taxon>
        <taxon>Spermatophyta</taxon>
        <taxon>Magnoliopsida</taxon>
        <taxon>eudicotyledons</taxon>
        <taxon>Gunneridae</taxon>
        <taxon>Pentapetalae</taxon>
        <taxon>rosids</taxon>
        <taxon>fabids</taxon>
        <taxon>Fabales</taxon>
        <taxon>Quillajaceae</taxon>
        <taxon>Quillaja</taxon>
    </lineage>
</organism>
<dbReference type="InterPro" id="IPR045262">
    <property type="entry name" value="STP/PLT_plant"/>
</dbReference>
<dbReference type="FunFam" id="1.20.1250.20:FF:000002">
    <property type="entry name" value="Sugar transport protein 13"/>
    <property type="match status" value="1"/>
</dbReference>
<dbReference type="PRINTS" id="PR00171">
    <property type="entry name" value="SUGRTRNSPORT"/>
</dbReference>
<keyword evidence="13" id="KW-1185">Reference proteome</keyword>
<dbReference type="GO" id="GO:0015145">
    <property type="term" value="F:monosaccharide transmembrane transporter activity"/>
    <property type="evidence" value="ECO:0007669"/>
    <property type="project" value="InterPro"/>
</dbReference>
<feature type="transmembrane region" description="Helical" evidence="10">
    <location>
        <begin position="120"/>
        <end position="142"/>
    </location>
</feature>
<gene>
    <name evidence="12" type="ORF">O6P43_012335</name>
</gene>
<evidence type="ECO:0000256" key="8">
    <source>
        <dbReference type="ARBA" id="ARBA00023136"/>
    </source>
</evidence>
<feature type="transmembrane region" description="Helical" evidence="10">
    <location>
        <begin position="87"/>
        <end position="108"/>
    </location>
</feature>
<dbReference type="InterPro" id="IPR005828">
    <property type="entry name" value="MFS_sugar_transport-like"/>
</dbReference>
<dbReference type="InterPro" id="IPR036259">
    <property type="entry name" value="MFS_trans_sf"/>
</dbReference>
<dbReference type="CDD" id="cd17361">
    <property type="entry name" value="MFS_STP"/>
    <property type="match status" value="1"/>
</dbReference>
<dbReference type="PANTHER" id="PTHR23500:SF44">
    <property type="entry name" value="SUGAR TRANSPORT PROTEIN 5"/>
    <property type="match status" value="1"/>
</dbReference>
<proteinExistence type="inferred from homology"/>
<keyword evidence="8 10" id="KW-0472">Membrane</keyword>
<evidence type="ECO:0000256" key="9">
    <source>
        <dbReference type="RuleBase" id="RU003346"/>
    </source>
</evidence>
<dbReference type="PROSITE" id="PS50850">
    <property type="entry name" value="MFS"/>
    <property type="match status" value="1"/>
</dbReference>
<dbReference type="GO" id="GO:0015293">
    <property type="term" value="F:symporter activity"/>
    <property type="evidence" value="ECO:0007669"/>
    <property type="project" value="UniProtKB-KW"/>
</dbReference>
<dbReference type="NCBIfam" id="TIGR00879">
    <property type="entry name" value="SP"/>
    <property type="match status" value="1"/>
</dbReference>
<feature type="transmembrane region" description="Helical" evidence="10">
    <location>
        <begin position="235"/>
        <end position="259"/>
    </location>
</feature>
<evidence type="ECO:0000259" key="11">
    <source>
        <dbReference type="PROSITE" id="PS50850"/>
    </source>
</evidence>
<evidence type="ECO:0000256" key="1">
    <source>
        <dbReference type="ARBA" id="ARBA00004141"/>
    </source>
</evidence>
<evidence type="ECO:0000256" key="10">
    <source>
        <dbReference type="SAM" id="Phobius"/>
    </source>
</evidence>
<dbReference type="GO" id="GO:0016020">
    <property type="term" value="C:membrane"/>
    <property type="evidence" value="ECO:0007669"/>
    <property type="project" value="UniProtKB-SubCell"/>
</dbReference>
<keyword evidence="6" id="KW-0769">Symport</keyword>
<dbReference type="Gene3D" id="1.20.1250.20">
    <property type="entry name" value="MFS general substrate transporter like domains"/>
    <property type="match status" value="1"/>
</dbReference>
<dbReference type="KEGG" id="qsa:O6P43_012335"/>
<protein>
    <submittedName>
        <fullName evidence="12">Sugar transport protein</fullName>
    </submittedName>
</protein>
<keyword evidence="7 10" id="KW-1133">Transmembrane helix</keyword>
<feature type="transmembrane region" description="Helical" evidence="10">
    <location>
        <begin position="300"/>
        <end position="322"/>
    </location>
</feature>
<feature type="transmembrane region" description="Helical" evidence="10">
    <location>
        <begin position="271"/>
        <end position="293"/>
    </location>
</feature>